<organism evidence="2 3">
    <name type="scientific">Streptomyces fructofermentans</name>
    <dbReference type="NCBI Taxonomy" id="152141"/>
    <lineage>
        <taxon>Bacteria</taxon>
        <taxon>Bacillati</taxon>
        <taxon>Actinomycetota</taxon>
        <taxon>Actinomycetes</taxon>
        <taxon>Kitasatosporales</taxon>
        <taxon>Streptomycetaceae</taxon>
        <taxon>Streptomyces</taxon>
    </lineage>
</organism>
<dbReference type="RefSeq" id="WP_190033695.1">
    <property type="nucleotide sequence ID" value="NZ_BMWD01000001.1"/>
</dbReference>
<comment type="caution">
    <text evidence="2">The sequence shown here is derived from an EMBL/GenBank/DDBJ whole genome shotgun (WGS) entry which is preliminary data.</text>
</comment>
<name>A0A918K134_9ACTN</name>
<evidence type="ECO:0000313" key="2">
    <source>
        <dbReference type="EMBL" id="GGX42151.1"/>
    </source>
</evidence>
<dbReference type="Proteomes" id="UP000645555">
    <property type="component" value="Unassembled WGS sequence"/>
</dbReference>
<protein>
    <recommendedName>
        <fullName evidence="4">Membrane-bound hydrophilic protein</fullName>
    </recommendedName>
</protein>
<feature type="compositionally biased region" description="Low complexity" evidence="1">
    <location>
        <begin position="87"/>
        <end position="125"/>
    </location>
</feature>
<dbReference type="EMBL" id="BMWD01000001">
    <property type="protein sequence ID" value="GGX42151.1"/>
    <property type="molecule type" value="Genomic_DNA"/>
</dbReference>
<proteinExistence type="predicted"/>
<evidence type="ECO:0000256" key="1">
    <source>
        <dbReference type="SAM" id="MobiDB-lite"/>
    </source>
</evidence>
<evidence type="ECO:0000313" key="3">
    <source>
        <dbReference type="Proteomes" id="UP000645555"/>
    </source>
</evidence>
<sequence length="420" mass="43507">MPADQVPYADFAGETRERTGPRHAAPKKPLFTRLHVPAGKAIAIASMPTAILMGMGFTPTLANAKDGVTNPFKAGPCVTQPDEASESESPSPTASPDASETPDATPEPTPSATATGSDAGSSPDSGSDDKPEPTPSASASKAPVENAEPTPSPTESESENPLDPLGIGDAIEDILTPDDKETASPTPAPTTSAPTAEDPADEPADKPEDKPEDTTDKPGDSDDKAGDDAADKAGEEADEATATPSPSASATEEAKDADGKEAFPCVVEKKVAGEDESTPVTLPVEPWYLESSGLLLEGLDYEGVVNVTTADGTVKQALKFTAKKVDIADLHQSVKDTQSGKTYHVEAAKGSTSTIRNGTVTMYTESLQGNLFGLIPVTFDPEHPPPINTPIAYFTKVKIKQAGQFGGDLTVPGLHQYTTD</sequence>
<feature type="compositionally biased region" description="Basic and acidic residues" evidence="1">
    <location>
        <begin position="252"/>
        <end position="261"/>
    </location>
</feature>
<feature type="compositionally biased region" description="Basic and acidic residues" evidence="1">
    <location>
        <begin position="203"/>
        <end position="235"/>
    </location>
</feature>
<feature type="compositionally biased region" description="Low complexity" evidence="1">
    <location>
        <begin position="183"/>
        <end position="197"/>
    </location>
</feature>
<accession>A0A918K134</accession>
<reference evidence="2" key="2">
    <citation type="submission" date="2020-09" db="EMBL/GenBank/DDBJ databases">
        <authorList>
            <person name="Sun Q."/>
            <person name="Ohkuma M."/>
        </authorList>
    </citation>
    <scope>NUCLEOTIDE SEQUENCE</scope>
    <source>
        <strain evidence="2">JCM 4956</strain>
    </source>
</reference>
<feature type="region of interest" description="Disordered" evidence="1">
    <location>
        <begin position="66"/>
        <end position="261"/>
    </location>
</feature>
<dbReference type="AlphaFoldDB" id="A0A918K134"/>
<feature type="region of interest" description="Disordered" evidence="1">
    <location>
        <begin position="1"/>
        <end position="27"/>
    </location>
</feature>
<feature type="compositionally biased region" description="Low complexity" evidence="1">
    <location>
        <begin position="240"/>
        <end position="251"/>
    </location>
</feature>
<gene>
    <name evidence="2" type="ORF">GCM10010515_06430</name>
</gene>
<evidence type="ECO:0008006" key="4">
    <source>
        <dbReference type="Google" id="ProtNLM"/>
    </source>
</evidence>
<keyword evidence="3" id="KW-1185">Reference proteome</keyword>
<reference evidence="2" key="1">
    <citation type="journal article" date="2014" name="Int. J. Syst. Evol. Microbiol.">
        <title>Complete genome sequence of Corynebacterium casei LMG S-19264T (=DSM 44701T), isolated from a smear-ripened cheese.</title>
        <authorList>
            <consortium name="US DOE Joint Genome Institute (JGI-PGF)"/>
            <person name="Walter F."/>
            <person name="Albersmeier A."/>
            <person name="Kalinowski J."/>
            <person name="Ruckert C."/>
        </authorList>
    </citation>
    <scope>NUCLEOTIDE SEQUENCE</scope>
    <source>
        <strain evidence="2">JCM 4956</strain>
    </source>
</reference>